<dbReference type="GO" id="GO:0018773">
    <property type="term" value="F:acetylpyruvate hydrolase activity"/>
    <property type="evidence" value="ECO:0007669"/>
    <property type="project" value="TreeGrafter"/>
</dbReference>
<dbReference type="PANTHER" id="PTHR11820:SF7">
    <property type="entry name" value="ACYLPYRUVASE FAHD1, MITOCHONDRIAL"/>
    <property type="match status" value="1"/>
</dbReference>
<dbReference type="SUPFAM" id="SSF56529">
    <property type="entry name" value="FAH"/>
    <property type="match status" value="1"/>
</dbReference>
<keyword evidence="4" id="KW-1185">Reference proteome</keyword>
<evidence type="ECO:0000313" key="4">
    <source>
        <dbReference type="Proteomes" id="UP000246278"/>
    </source>
</evidence>
<dbReference type="InterPro" id="IPR036663">
    <property type="entry name" value="Fumarylacetoacetase_C_sf"/>
</dbReference>
<dbReference type="Proteomes" id="UP000246278">
    <property type="component" value="Unassembled WGS sequence"/>
</dbReference>
<keyword evidence="3" id="KW-0378">Hydrolase</keyword>
<protein>
    <submittedName>
        <fullName evidence="3">Fumarylacetoacetate hydrolase</fullName>
    </submittedName>
</protein>
<evidence type="ECO:0000256" key="1">
    <source>
        <dbReference type="ARBA" id="ARBA00022723"/>
    </source>
</evidence>
<comment type="caution">
    <text evidence="3">The sequence shown here is derived from an EMBL/GenBank/DDBJ whole genome shotgun (WGS) entry which is preliminary data.</text>
</comment>
<name>A0A317T8Z8_9CHLB</name>
<proteinExistence type="predicted"/>
<evidence type="ECO:0000259" key="2">
    <source>
        <dbReference type="Pfam" id="PF01557"/>
    </source>
</evidence>
<dbReference type="PANTHER" id="PTHR11820">
    <property type="entry name" value="ACYLPYRUVASE"/>
    <property type="match status" value="1"/>
</dbReference>
<keyword evidence="1" id="KW-0479">Metal-binding</keyword>
<dbReference type="GO" id="GO:0046872">
    <property type="term" value="F:metal ion binding"/>
    <property type="evidence" value="ECO:0007669"/>
    <property type="project" value="UniProtKB-KW"/>
</dbReference>
<organism evidence="3 4">
    <name type="scientific">Prosthecochloris marina</name>
    <dbReference type="NCBI Taxonomy" id="2017681"/>
    <lineage>
        <taxon>Bacteria</taxon>
        <taxon>Pseudomonadati</taxon>
        <taxon>Chlorobiota</taxon>
        <taxon>Chlorobiia</taxon>
        <taxon>Chlorobiales</taxon>
        <taxon>Chlorobiaceae</taxon>
        <taxon>Prosthecochloris</taxon>
    </lineage>
</organism>
<accession>A0A317T8Z8</accession>
<dbReference type="OrthoDB" id="9805307at2"/>
<dbReference type="InterPro" id="IPR011234">
    <property type="entry name" value="Fumarylacetoacetase-like_C"/>
</dbReference>
<reference evidence="4" key="1">
    <citation type="submission" date="2017-10" db="EMBL/GenBank/DDBJ databases">
        <authorList>
            <person name="Gaisin V.A."/>
            <person name="Rysina M.S."/>
            <person name="Grouzdev D.S."/>
        </authorList>
    </citation>
    <scope>NUCLEOTIDE SEQUENCE [LARGE SCALE GENOMIC DNA]</scope>
    <source>
        <strain evidence="4">V1</strain>
    </source>
</reference>
<dbReference type="Gene3D" id="3.90.850.10">
    <property type="entry name" value="Fumarylacetoacetase-like, C-terminal domain"/>
    <property type="match status" value="1"/>
</dbReference>
<evidence type="ECO:0000313" key="3">
    <source>
        <dbReference type="EMBL" id="PWW83045.1"/>
    </source>
</evidence>
<dbReference type="RefSeq" id="WP_110021929.1">
    <property type="nucleotide sequence ID" value="NZ_PDNZ01000001.1"/>
</dbReference>
<sequence>MNLIPASSLNPSSIYCVGKNYLRHAEEMLQWESNDENVKRSTKKPEEPIIFLKPATALSRNGKVRVPHFHGKPISKNLHYEAELVVLIGKDAENIPTENTMSFIGGYGIGLDMTLRDVQMDAKEKGEPWLKCKGFKSSALLSDMVPATHILSPETLVFSLSLNDAIVQKGKAETMLFNIPELISYLSYIYGLQAGDLLFTGTPEGVGKVNNGDMLHAELLQNNCCRDFTLLTSLDAVVEAV</sequence>
<dbReference type="AlphaFoldDB" id="A0A317T8Z8"/>
<feature type="domain" description="Fumarylacetoacetase-like C-terminal" evidence="2">
    <location>
        <begin position="14"/>
        <end position="219"/>
    </location>
</feature>
<gene>
    <name evidence="3" type="ORF">CR164_00330</name>
</gene>
<dbReference type="Pfam" id="PF01557">
    <property type="entry name" value="FAA_hydrolase"/>
    <property type="match status" value="1"/>
</dbReference>
<dbReference type="EMBL" id="PDNZ01000001">
    <property type="protein sequence ID" value="PWW83045.1"/>
    <property type="molecule type" value="Genomic_DNA"/>
</dbReference>